<dbReference type="InterPro" id="IPR055228">
    <property type="entry name" value="Cas9_RuvC"/>
</dbReference>
<comment type="cofactor">
    <cofactor evidence="1">
        <name>Mg(2+)</name>
        <dbReference type="ChEBI" id="CHEBI:18420"/>
    </cofactor>
</comment>
<dbReference type="HAMAP" id="MF_01480">
    <property type="entry name" value="Cas9"/>
    <property type="match status" value="1"/>
</dbReference>
<dbReference type="Proteomes" id="UP000305541">
    <property type="component" value="Unassembled WGS sequence"/>
</dbReference>
<evidence type="ECO:0000256" key="5">
    <source>
        <dbReference type="ARBA" id="ARBA00022759"/>
    </source>
</evidence>
<evidence type="ECO:0000256" key="1">
    <source>
        <dbReference type="ARBA" id="ARBA00001946"/>
    </source>
</evidence>
<feature type="coiled-coil region" evidence="14">
    <location>
        <begin position="327"/>
        <end position="354"/>
    </location>
</feature>
<dbReference type="Pfam" id="PF22702">
    <property type="entry name" value="Cas9_RuvC"/>
    <property type="match status" value="1"/>
</dbReference>
<dbReference type="Gene3D" id="3.30.420.10">
    <property type="entry name" value="Ribonuclease H-like superfamily/Ribonuclease H"/>
    <property type="match status" value="1"/>
</dbReference>
<reference evidence="16 17" key="1">
    <citation type="submission" date="2019-05" db="EMBL/GenBank/DDBJ databases">
        <title>The metagenome of a microbial culture collection derived from dairy environment covers the genomic content of the human microbiome.</title>
        <authorList>
            <person name="Roder T."/>
            <person name="Wuthrich D."/>
            <person name="Sattari Z."/>
            <person name="Von Ah U."/>
            <person name="Bar C."/>
            <person name="Ronchi F."/>
            <person name="Macpherson A.J."/>
            <person name="Ganal-Vonarburg S.C."/>
            <person name="Bruggmann R."/>
            <person name="Vergeres G."/>
        </authorList>
    </citation>
    <scope>NUCLEOTIDE SEQUENCE [LARGE SCALE GENOMIC DNA]</scope>
    <source>
        <strain evidence="16 17">FAM 18815</strain>
    </source>
</reference>
<dbReference type="GO" id="GO:0016787">
    <property type="term" value="F:hydrolase activity"/>
    <property type="evidence" value="ECO:0007669"/>
    <property type="project" value="UniProtKB-KW"/>
</dbReference>
<name>A0A5R9BZQ0_9LACO</name>
<dbReference type="NCBIfam" id="TIGR01865">
    <property type="entry name" value="cas_Csn1"/>
    <property type="match status" value="1"/>
</dbReference>
<keyword evidence="8 13" id="KW-0694">RNA-binding</keyword>
<dbReference type="InterPro" id="IPR032237">
    <property type="entry name" value="Cas9_PI"/>
</dbReference>
<dbReference type="Pfam" id="PF16592">
    <property type="entry name" value="Cas9_REC"/>
    <property type="match status" value="1"/>
</dbReference>
<dbReference type="InterPro" id="IPR033114">
    <property type="entry name" value="HNH_CAS9"/>
</dbReference>
<dbReference type="GO" id="GO:0003677">
    <property type="term" value="F:DNA binding"/>
    <property type="evidence" value="ECO:0007669"/>
    <property type="project" value="UniProtKB-UniRule"/>
</dbReference>
<evidence type="ECO:0000256" key="8">
    <source>
        <dbReference type="ARBA" id="ARBA00022884"/>
    </source>
</evidence>
<evidence type="ECO:0000256" key="10">
    <source>
        <dbReference type="ARBA" id="ARBA00023125"/>
    </source>
</evidence>
<dbReference type="GO" id="GO:0046872">
    <property type="term" value="F:metal ion binding"/>
    <property type="evidence" value="ECO:0007669"/>
    <property type="project" value="UniProtKB-UniRule"/>
</dbReference>
<evidence type="ECO:0000256" key="9">
    <source>
        <dbReference type="ARBA" id="ARBA00023118"/>
    </source>
</evidence>
<dbReference type="InterPro" id="IPR032240">
    <property type="entry name" value="Cas9_REC"/>
</dbReference>
<dbReference type="GO" id="GO:0003723">
    <property type="term" value="F:RNA binding"/>
    <property type="evidence" value="ECO:0007669"/>
    <property type="project" value="UniProtKB-UniRule"/>
</dbReference>
<comment type="caution">
    <text evidence="16">The sequence shown here is derived from an EMBL/GenBank/DDBJ whole genome shotgun (WGS) entry which is preliminary data.</text>
</comment>
<gene>
    <name evidence="13 16" type="primary">cas9</name>
    <name evidence="16" type="ORF">FEZ51_00100</name>
</gene>
<keyword evidence="11" id="KW-0464">Manganese</keyword>
<feature type="domain" description="HNH Cas9-type" evidence="15">
    <location>
        <begin position="781"/>
        <end position="938"/>
    </location>
</feature>
<dbReference type="OrthoDB" id="9757607at2"/>
<dbReference type="InterPro" id="IPR036397">
    <property type="entry name" value="RNaseH_sf"/>
</dbReference>
<keyword evidence="10 13" id="KW-0238">DNA-binding</keyword>
<dbReference type="InterPro" id="IPR028629">
    <property type="entry name" value="Cas9"/>
</dbReference>
<evidence type="ECO:0000256" key="2">
    <source>
        <dbReference type="ARBA" id="ARBA00005244"/>
    </source>
</evidence>
<evidence type="ECO:0000259" key="15">
    <source>
        <dbReference type="PROSITE" id="PS51749"/>
    </source>
</evidence>
<evidence type="ECO:0000313" key="16">
    <source>
        <dbReference type="EMBL" id="TLQ05622.1"/>
    </source>
</evidence>
<evidence type="ECO:0000256" key="3">
    <source>
        <dbReference type="ARBA" id="ARBA00022722"/>
    </source>
</evidence>
<comment type="caution">
    <text evidence="13">Lacks conserved residue(s) required for the propagation of feature annotation.</text>
</comment>
<evidence type="ECO:0000256" key="6">
    <source>
        <dbReference type="ARBA" id="ARBA00022801"/>
    </source>
</evidence>
<comment type="domain">
    <text evidence="13">Has 2 endonuclease domains. The discontinuous RuvC-like domain cleaves the target DNA noncomplementary to crRNA while the HNH nuclease domain cleaves the target DNA complementary to crRNA.</text>
</comment>
<keyword evidence="7" id="KW-0460">Magnesium</keyword>
<dbReference type="EC" id="3.1.-.-" evidence="13"/>
<accession>A0A5R9BZQ0</accession>
<evidence type="ECO:0000256" key="12">
    <source>
        <dbReference type="ARBA" id="ARBA00046380"/>
    </source>
</evidence>
<dbReference type="Pfam" id="PF13395">
    <property type="entry name" value="HNH_4"/>
    <property type="match status" value="1"/>
</dbReference>
<dbReference type="GO" id="GO:0043571">
    <property type="term" value="P:maintenance of CRISPR repeat elements"/>
    <property type="evidence" value="ECO:0007669"/>
    <property type="project" value="UniProtKB-UniRule"/>
</dbReference>
<dbReference type="InterPro" id="IPR032239">
    <property type="entry name" value="Cas9-BH"/>
</dbReference>
<comment type="function">
    <text evidence="13">CRISPR (clustered regularly interspaced short palindromic repeat) is an adaptive immune system that provides protection against mobile genetic elements (viruses, transposable elements and conjugative plasmids). CRISPR clusters contain spacers, sequences complementary to antecedent mobile elements, and target invading nucleic acids. CRISPR clusters are transcribed and processed into CRISPR RNA (crRNA). In type II CRISPR systems correct processing of pre-crRNA requires a trans-encoded small RNA (tracrRNA), endogenous ribonuclease 3 (rnc) and this protein. The tracrRNA serves as a guide for ribonuclease 3-aided processing of pre-crRNA. Subsequently Cas9/crRNA/tracrRNA endonucleolytically cleaves linear or circular dsDNA target complementary to the spacer; Cas9 is inactive in the absence of the 2 guide RNAs (gRNA). Cas9 recognizes the protospacer adjacent motif (PAM) in the CRISPR repeat sequences to help distinguish self versus nonself, as targets within the bacterial CRISPR locus do not have PAMs. PAM recognition is also required for catalytic activity.</text>
</comment>
<dbReference type="Pfam" id="PF16595">
    <property type="entry name" value="Cas9_PI"/>
    <property type="match status" value="1"/>
</dbReference>
<evidence type="ECO:0000256" key="11">
    <source>
        <dbReference type="ARBA" id="ARBA00023211"/>
    </source>
</evidence>
<evidence type="ECO:0000256" key="4">
    <source>
        <dbReference type="ARBA" id="ARBA00022723"/>
    </source>
</evidence>
<dbReference type="GO" id="GO:0004519">
    <property type="term" value="F:endonuclease activity"/>
    <property type="evidence" value="ECO:0007669"/>
    <property type="project" value="UniProtKB-UniRule"/>
</dbReference>
<dbReference type="RefSeq" id="WP_138473525.1">
    <property type="nucleotide sequence ID" value="NZ_VBTH01000001.1"/>
</dbReference>
<keyword evidence="9 13" id="KW-0051">Antiviral defense</keyword>
<feature type="active site" description="For RuvC-like nuclease domain" evidence="13">
    <location>
        <position position="11"/>
    </location>
</feature>
<dbReference type="InterPro" id="IPR003615">
    <property type="entry name" value="HNH_nuc"/>
</dbReference>
<comment type="subunit">
    <text evidence="12 13">Monomer. Binds crRNA and tracrRNA.</text>
</comment>
<dbReference type="GO" id="GO:0051607">
    <property type="term" value="P:defense response to virus"/>
    <property type="evidence" value="ECO:0007669"/>
    <property type="project" value="UniProtKB-UniRule"/>
</dbReference>
<sequence length="1368" mass="158791">MNNRIYNIGLDIGTSSVGFAVTDAQDKLVRVKGKTAIGVRLFEEGHTAAERRGFRTTRRRLSRRKWRINLLNQIFEPYISEIDPTFFARLKNSSLAEKDKKFEGSLLFPDRTDYQFYKDNPTMYHLRKHLMEKDRQFDLREIYLAMHHIIKYRGNFLNTTPMNHFKNEEIDFSALFSRLNELYQEIDDENIFELNIENVDEIKKILLNHDLFKMEKQKQVAKLLDVDTDDKQLKKENTALASNFSKAILGYKFNLALVTKIPDQDKKEWTISLGDEDFDDRFDNVPVSLTESQLEVVEVLHSIFNGISLNEIVENGETLSSAMVRKYNDHKHDLKLLKNVMTTLEDRKKAKKIQGIYNVFVGKDTDLISDKDKNKYKDKDEFYKEIQKNLDNSSDAEEIIKRIKQDQFLPKQRTSKNGVIPHQLHQRELDLIIENQAKYYPFLKEANPNKKRLKQAKYKLDELIAFKIPYYIGPTSGAENSGFSWLKRKKDGQITPWNFDEKVDRIESANRFIRRMTTKDTYLLAEDVLPLESLIYEKYSVLNELNNVRINRQKLSVNDKQDIYNELFKNSKTVTLKQLQKYFEVTKKLKTVVVEGLADPKKFLSNLGTYHDFKLIFGDIVDDPEYQTDLENIIEWSTIFEDRGIFNSKLNEITWLTDEQRKKVLSKRYQGWGRFSKKLLVGLKNSRGNSILDELWNTNLNFMQLQSQDDFAELIHAENAKQFKANNPDNPGNGIDAILNDAYTSPQNKKAIRQVVKVVQDIEKAMGNKPQKIAIEFTRSADKNPRRTDSRIKRLSDIYKEAAEKVVGESLKLELNEYLTSKKKMTDKMYLYFTQLGTDIYTGKKIDIDQLNNYDIDHVLPQSFLKDDSLDNRVLTNRSDNSEKSDTVPLHKFGAKMGNFWRQLADEGLITKRKYKNLTTDPATIDKYTIQGFIRRQLVETSQVIKLTANILGGLYPEETEILEIPAKLNHQFRDMFDLVKVREVNDYHHAFDAYITVFVGNFLYRRYPKLRSYFVYGDFKKFNKTDDDIRKFNFLNSFNKDKVVDNETGEILWSKAESIKDIKNIYNYKFMLVSREVYTRHGAMFNQTIYPASKNDSKKLIPIKKGKDTAIYGGYSGNTDAYMAIVAVEDKKGEKFKVVGVPTRAVSRLEQLAADNHDQYLAALHDVLKPNFTKIKTNRKTKAKEEVTTPFRILVGKVGYRQLIQDGQVKMMLGSSAYKYNAKQLVLSEKSLKVIKNNKKYNPDDENQDLIDVYDEILGVVNRAFDLYDTNGFRKKLNDNRVKFVELPINNIFDGTKLVQMGKRAVLTQILNGLHANAIFGNLKALDISTPFGQMQSASGISLSADTFLIYQSPTGLFERKLNLSDL</sequence>
<proteinExistence type="inferred from homology"/>
<evidence type="ECO:0000256" key="7">
    <source>
        <dbReference type="ARBA" id="ARBA00022842"/>
    </source>
</evidence>
<dbReference type="PROSITE" id="PS51749">
    <property type="entry name" value="HNH_CAS9"/>
    <property type="match status" value="1"/>
</dbReference>
<organism evidence="16 17">
    <name type="scientific">Pediococcus stilesii</name>
    <dbReference type="NCBI Taxonomy" id="331679"/>
    <lineage>
        <taxon>Bacteria</taxon>
        <taxon>Bacillati</taxon>
        <taxon>Bacillota</taxon>
        <taxon>Bacilli</taxon>
        <taxon>Lactobacillales</taxon>
        <taxon>Lactobacillaceae</taxon>
        <taxon>Pediococcus</taxon>
    </lineage>
</organism>
<keyword evidence="3 13" id="KW-0540">Nuclease</keyword>
<keyword evidence="5 13" id="KW-0255">Endonuclease</keyword>
<keyword evidence="6 13" id="KW-0378">Hydrolase</keyword>
<feature type="active site" description="Proton acceptor for HNH nuclease domain" evidence="13">
    <location>
        <position position="858"/>
    </location>
</feature>
<protein>
    <recommendedName>
        <fullName evidence="13">CRISPR-associated endonuclease Cas9</fullName>
        <ecNumber evidence="13">3.1.-.-</ecNumber>
    </recommendedName>
</protein>
<evidence type="ECO:0000256" key="13">
    <source>
        <dbReference type="HAMAP-Rule" id="MF_01480"/>
    </source>
</evidence>
<evidence type="ECO:0000256" key="14">
    <source>
        <dbReference type="SAM" id="Coils"/>
    </source>
</evidence>
<dbReference type="EMBL" id="VBTH01000001">
    <property type="protein sequence ID" value="TLQ05622.1"/>
    <property type="molecule type" value="Genomic_DNA"/>
</dbReference>
<dbReference type="Pfam" id="PF16593">
    <property type="entry name" value="Cas9-BH"/>
    <property type="match status" value="1"/>
</dbReference>
<keyword evidence="14" id="KW-0175">Coiled coil</keyword>
<comment type="similarity">
    <text evidence="13">Belongs to the CRISPR-associated Cas9 family.</text>
</comment>
<evidence type="ECO:0000313" key="17">
    <source>
        <dbReference type="Proteomes" id="UP000305541"/>
    </source>
</evidence>
<comment type="similarity">
    <text evidence="2">Belongs to the CRISPR-associated protein Cas9 family. Subtype II-A subfamily.</text>
</comment>
<keyword evidence="4" id="KW-0479">Metal-binding</keyword>